<accession>F8PCY0</accession>
<sequence>MSAAAVERAFNMWAERKINWDPPAAQSQAGSAARKVKPIRDLNKATGKNISSSATFSDANWGKATRSYVKSIKALKPATMDDIATKASIYVPGKEHAQQSVTSVDGNDDPRACLLDV</sequence>
<dbReference type="EMBL" id="GL945445">
    <property type="protein sequence ID" value="EGO19079.1"/>
    <property type="molecule type" value="Genomic_DNA"/>
</dbReference>
<gene>
    <name evidence="1" type="ORF">SERLADRAFT_403319</name>
</gene>
<organism evidence="2">
    <name type="scientific">Serpula lacrymans var. lacrymans (strain S7.9)</name>
    <name type="common">Dry rot fungus</name>
    <dbReference type="NCBI Taxonomy" id="578457"/>
    <lineage>
        <taxon>Eukaryota</taxon>
        <taxon>Fungi</taxon>
        <taxon>Dikarya</taxon>
        <taxon>Basidiomycota</taxon>
        <taxon>Agaricomycotina</taxon>
        <taxon>Agaricomycetes</taxon>
        <taxon>Agaricomycetidae</taxon>
        <taxon>Boletales</taxon>
        <taxon>Coniophorineae</taxon>
        <taxon>Serpulaceae</taxon>
        <taxon>Serpula</taxon>
    </lineage>
</organism>
<reference evidence="2" key="1">
    <citation type="journal article" date="2011" name="Science">
        <title>The plant cell wall-decomposing machinery underlies the functional diversity of forest fungi.</title>
        <authorList>
            <person name="Eastwood D.C."/>
            <person name="Floudas D."/>
            <person name="Binder M."/>
            <person name="Majcherczyk A."/>
            <person name="Schneider P."/>
            <person name="Aerts A."/>
            <person name="Asiegbu F.O."/>
            <person name="Baker S.E."/>
            <person name="Barry K."/>
            <person name="Bendiksby M."/>
            <person name="Blumentritt M."/>
            <person name="Coutinho P.M."/>
            <person name="Cullen D."/>
            <person name="de Vries R.P."/>
            <person name="Gathman A."/>
            <person name="Goodell B."/>
            <person name="Henrissat B."/>
            <person name="Ihrmark K."/>
            <person name="Kauserud H."/>
            <person name="Kohler A."/>
            <person name="LaButti K."/>
            <person name="Lapidus A."/>
            <person name="Lavin J.L."/>
            <person name="Lee Y.-H."/>
            <person name="Lindquist E."/>
            <person name="Lilly W."/>
            <person name="Lucas S."/>
            <person name="Morin E."/>
            <person name="Murat C."/>
            <person name="Oguiza J.A."/>
            <person name="Park J."/>
            <person name="Pisabarro A.G."/>
            <person name="Riley R."/>
            <person name="Rosling A."/>
            <person name="Salamov A."/>
            <person name="Schmidt O."/>
            <person name="Schmutz J."/>
            <person name="Skrede I."/>
            <person name="Stenlid J."/>
            <person name="Wiebenga A."/>
            <person name="Xie X."/>
            <person name="Kuees U."/>
            <person name="Hibbett D.S."/>
            <person name="Hoffmeister D."/>
            <person name="Hoegberg N."/>
            <person name="Martin F."/>
            <person name="Grigoriev I.V."/>
            <person name="Watkinson S.C."/>
        </authorList>
    </citation>
    <scope>NUCLEOTIDE SEQUENCE [LARGE SCALE GENOMIC DNA]</scope>
    <source>
        <strain evidence="2">S7.9</strain>
    </source>
</reference>
<name>F8PCY0_SERL9</name>
<proteinExistence type="predicted"/>
<dbReference type="OrthoDB" id="2662389at2759"/>
<evidence type="ECO:0000313" key="2">
    <source>
        <dbReference type="Proteomes" id="UP000008064"/>
    </source>
</evidence>
<evidence type="ECO:0000313" key="1">
    <source>
        <dbReference type="EMBL" id="EGO19079.1"/>
    </source>
</evidence>
<dbReference type="Proteomes" id="UP000008064">
    <property type="component" value="Unassembled WGS sequence"/>
</dbReference>
<dbReference type="AlphaFoldDB" id="F8PCY0"/>
<dbReference type="RefSeq" id="XP_007324303.1">
    <property type="nucleotide sequence ID" value="XM_007324241.1"/>
</dbReference>
<dbReference type="KEGG" id="sla:SERLADRAFT_403319"/>
<dbReference type="HOGENOM" id="CLU_2224813_0_0_1"/>
<dbReference type="GeneID" id="18812233"/>
<protein>
    <submittedName>
        <fullName evidence="1">Uncharacterized protein</fullName>
    </submittedName>
</protein>